<evidence type="ECO:0000313" key="4">
    <source>
        <dbReference type="EMBL" id="KMP00050.1"/>
    </source>
</evidence>
<keyword evidence="2" id="KW-0408">Iron</keyword>
<dbReference type="GO" id="GO:0005783">
    <property type="term" value="C:endoplasmic reticulum"/>
    <property type="evidence" value="ECO:0007669"/>
    <property type="project" value="TreeGrafter"/>
</dbReference>
<organism evidence="4 5">
    <name type="scientific">Coccidioides immitis RMSCC 2394</name>
    <dbReference type="NCBI Taxonomy" id="404692"/>
    <lineage>
        <taxon>Eukaryota</taxon>
        <taxon>Fungi</taxon>
        <taxon>Dikarya</taxon>
        <taxon>Ascomycota</taxon>
        <taxon>Pezizomycotina</taxon>
        <taxon>Eurotiomycetes</taxon>
        <taxon>Eurotiomycetidae</taxon>
        <taxon>Onygenales</taxon>
        <taxon>Onygenaceae</taxon>
        <taxon>Coccidioides</taxon>
    </lineage>
</organism>
<dbReference type="GO" id="GO:0046872">
    <property type="term" value="F:metal ion binding"/>
    <property type="evidence" value="ECO:0007669"/>
    <property type="project" value="UniProtKB-KW"/>
</dbReference>
<dbReference type="EMBL" id="DS028093">
    <property type="protein sequence ID" value="KMP00050.1"/>
    <property type="molecule type" value="Genomic_DNA"/>
</dbReference>
<dbReference type="SUPFAM" id="SSF51197">
    <property type="entry name" value="Clavaminate synthase-like"/>
    <property type="match status" value="1"/>
</dbReference>
<protein>
    <recommendedName>
        <fullName evidence="3">Prolyl 4-hydroxylase alpha subunit Fe(2+) 2OG dioxygenase domain-containing protein</fullName>
    </recommendedName>
</protein>
<evidence type="ECO:0000313" key="5">
    <source>
        <dbReference type="Proteomes" id="UP000054565"/>
    </source>
</evidence>
<sequence length="351" mass="39553">MSSWIAQMRRWKICGTTMFRLESQRMASWRKLRTSLAVSLGKFGLQQYTQAAGPEERRTADGSICTPYSSVSLCTSLLVNWPGGLLLKATPRTLRTETNFSQRKFTELVIKLALSRPGVPHHAMPLRFLSTNKRYSVFHPVSLMVETTFRGNYGWADDIRIIGNNYASNDVPIPDTFLTVAPLDAKPIAVHPIDFSASPLPQYKNFYAVILDNVLSPSECTQMISLAEQSVAEPDPVTGSPWKPALIYQGQFFKPHCDGPTIKGNQRTFYTLHLYLNDSTQPNDEHGQLVEGATTFCSSDEKKRFDVNPKAGSVLIFQHRSLYHSGDLVLQGVKYTMRTDIYYEPDDPMEE</sequence>
<reference evidence="5" key="1">
    <citation type="journal article" date="2010" name="Genome Res.">
        <title>Population genomic sequencing of Coccidioides fungi reveals recent hybridization and transposon control.</title>
        <authorList>
            <person name="Neafsey D.E."/>
            <person name="Barker B.M."/>
            <person name="Sharpton T.J."/>
            <person name="Stajich J.E."/>
            <person name="Park D.J."/>
            <person name="Whiston E."/>
            <person name="Hung C.-Y."/>
            <person name="McMahan C."/>
            <person name="White J."/>
            <person name="Sykes S."/>
            <person name="Heiman D."/>
            <person name="Young S."/>
            <person name="Zeng Q."/>
            <person name="Abouelleil A."/>
            <person name="Aftuck L."/>
            <person name="Bessette D."/>
            <person name="Brown A."/>
            <person name="FitzGerald M."/>
            <person name="Lui A."/>
            <person name="Macdonald J.P."/>
            <person name="Priest M."/>
            <person name="Orbach M.J."/>
            <person name="Galgiani J.N."/>
            <person name="Kirkland T.N."/>
            <person name="Cole G.T."/>
            <person name="Birren B.W."/>
            <person name="Henn M.R."/>
            <person name="Taylor J.W."/>
            <person name="Rounsley S.D."/>
        </authorList>
    </citation>
    <scope>NUCLEOTIDE SEQUENCE [LARGE SCALE GENOMIC DNA]</scope>
    <source>
        <strain evidence="5">RMSCC 2394</strain>
    </source>
</reference>
<dbReference type="Pfam" id="PF13640">
    <property type="entry name" value="2OG-FeII_Oxy_3"/>
    <property type="match status" value="1"/>
</dbReference>
<evidence type="ECO:0000259" key="3">
    <source>
        <dbReference type="Pfam" id="PF13640"/>
    </source>
</evidence>
<dbReference type="PANTHER" id="PTHR10869">
    <property type="entry name" value="PROLYL 4-HYDROXYLASE ALPHA SUBUNIT"/>
    <property type="match status" value="1"/>
</dbReference>
<dbReference type="AlphaFoldDB" id="A0A0J6XXD0"/>
<keyword evidence="1" id="KW-0479">Metal-binding</keyword>
<feature type="domain" description="Prolyl 4-hydroxylase alpha subunit Fe(2+) 2OG dioxygenase" evidence="3">
    <location>
        <begin position="248"/>
        <end position="337"/>
    </location>
</feature>
<dbReference type="InterPro" id="IPR044862">
    <property type="entry name" value="Pro_4_hyd_alph_FE2OG_OXY"/>
</dbReference>
<accession>A0A0J6XXD0</accession>
<dbReference type="PANTHER" id="PTHR10869:SF241">
    <property type="entry name" value="FE2OG DIOXYGENASE DOMAIN-CONTAINING PROTEIN"/>
    <property type="match status" value="1"/>
</dbReference>
<gene>
    <name evidence="4" type="ORF">CIRG_00192</name>
</gene>
<dbReference type="InterPro" id="IPR045054">
    <property type="entry name" value="P4HA-like"/>
</dbReference>
<evidence type="ECO:0000256" key="1">
    <source>
        <dbReference type="ARBA" id="ARBA00022723"/>
    </source>
</evidence>
<evidence type="ECO:0000256" key="2">
    <source>
        <dbReference type="ARBA" id="ARBA00023004"/>
    </source>
</evidence>
<dbReference type="OrthoDB" id="69177at2759"/>
<name>A0A0J6XXD0_COCIT</name>
<dbReference type="STRING" id="404692.A0A0J6XXD0"/>
<dbReference type="Proteomes" id="UP000054565">
    <property type="component" value="Unassembled WGS sequence"/>
</dbReference>
<dbReference type="GO" id="GO:0004656">
    <property type="term" value="F:procollagen-proline 4-dioxygenase activity"/>
    <property type="evidence" value="ECO:0007669"/>
    <property type="project" value="TreeGrafter"/>
</dbReference>
<proteinExistence type="predicted"/>
<dbReference type="Gene3D" id="2.60.120.620">
    <property type="entry name" value="q2cbj1_9rhob like domain"/>
    <property type="match status" value="1"/>
</dbReference>